<reference evidence="2 3" key="1">
    <citation type="submission" date="2016-07" db="EMBL/GenBank/DDBJ databases">
        <title>Pervasive Adenine N6-methylation of Active Genes in Fungi.</title>
        <authorList>
            <consortium name="DOE Joint Genome Institute"/>
            <person name="Mondo S.J."/>
            <person name="Dannebaum R.O."/>
            <person name="Kuo R.C."/>
            <person name="Labutti K."/>
            <person name="Haridas S."/>
            <person name="Kuo A."/>
            <person name="Salamov A."/>
            <person name="Ahrendt S.R."/>
            <person name="Lipzen A."/>
            <person name="Sullivan W."/>
            <person name="Andreopoulos W.B."/>
            <person name="Clum A."/>
            <person name="Lindquist E."/>
            <person name="Daum C."/>
            <person name="Ramamoorthy G.K."/>
            <person name="Gryganskyi A."/>
            <person name="Culley D."/>
            <person name="Magnuson J.K."/>
            <person name="James T.Y."/>
            <person name="O'Malley M.A."/>
            <person name="Stajich J.E."/>
            <person name="Spatafora J.W."/>
            <person name="Visel A."/>
            <person name="Grigoriev I.V."/>
        </authorList>
    </citation>
    <scope>NUCLEOTIDE SEQUENCE [LARGE SCALE GENOMIC DNA]</scope>
    <source>
        <strain evidence="2 3">12-1054</strain>
    </source>
</reference>
<keyword evidence="3" id="KW-1185">Reference proteome</keyword>
<feature type="transmembrane region" description="Helical" evidence="1">
    <location>
        <begin position="32"/>
        <end position="52"/>
    </location>
</feature>
<feature type="non-terminal residue" evidence="2">
    <location>
        <position position="80"/>
    </location>
</feature>
<organism evidence="2 3">
    <name type="scientific">Protomyces lactucae-debilis</name>
    <dbReference type="NCBI Taxonomy" id="2754530"/>
    <lineage>
        <taxon>Eukaryota</taxon>
        <taxon>Fungi</taxon>
        <taxon>Dikarya</taxon>
        <taxon>Ascomycota</taxon>
        <taxon>Taphrinomycotina</taxon>
        <taxon>Taphrinomycetes</taxon>
        <taxon>Taphrinales</taxon>
        <taxon>Protomycetaceae</taxon>
        <taxon>Protomyces</taxon>
    </lineage>
</organism>
<name>A0A1Y2FV36_PROLT</name>
<keyword evidence="1" id="KW-0472">Membrane</keyword>
<accession>A0A1Y2FV36</accession>
<proteinExistence type="predicted"/>
<comment type="caution">
    <text evidence="2">The sequence shown here is derived from an EMBL/GenBank/DDBJ whole genome shotgun (WGS) entry which is preliminary data.</text>
</comment>
<dbReference type="EMBL" id="MCFI01000001">
    <property type="protein sequence ID" value="ORY87829.1"/>
    <property type="molecule type" value="Genomic_DNA"/>
</dbReference>
<evidence type="ECO:0000313" key="2">
    <source>
        <dbReference type="EMBL" id="ORY87829.1"/>
    </source>
</evidence>
<keyword evidence="1" id="KW-0812">Transmembrane</keyword>
<dbReference type="GeneID" id="63785046"/>
<dbReference type="Proteomes" id="UP000193685">
    <property type="component" value="Unassembled WGS sequence"/>
</dbReference>
<sequence>MISLHGRTRAALYLASVDAKITGQHLERPAGWLLSLALLICCITLSSTIVCARMPSSKEQRLAMTLVDGGPFAAVQGTRA</sequence>
<gene>
    <name evidence="2" type="ORF">BCR37DRAFT_375736</name>
</gene>
<evidence type="ECO:0000256" key="1">
    <source>
        <dbReference type="SAM" id="Phobius"/>
    </source>
</evidence>
<dbReference type="RefSeq" id="XP_040728324.1">
    <property type="nucleotide sequence ID" value="XM_040868447.1"/>
</dbReference>
<dbReference type="AlphaFoldDB" id="A0A1Y2FV36"/>
<evidence type="ECO:0000313" key="3">
    <source>
        <dbReference type="Proteomes" id="UP000193685"/>
    </source>
</evidence>
<keyword evidence="1" id="KW-1133">Transmembrane helix</keyword>
<protein>
    <submittedName>
        <fullName evidence="2">Uncharacterized protein</fullName>
    </submittedName>
</protein>